<dbReference type="AlphaFoldDB" id="A0ABD1MQV4"/>
<dbReference type="EMBL" id="JBGMDY010000004">
    <property type="protein sequence ID" value="KAL2338186.1"/>
    <property type="molecule type" value="Genomic_DNA"/>
</dbReference>
<organism evidence="2 3">
    <name type="scientific">Flemingia macrophylla</name>
    <dbReference type="NCBI Taxonomy" id="520843"/>
    <lineage>
        <taxon>Eukaryota</taxon>
        <taxon>Viridiplantae</taxon>
        <taxon>Streptophyta</taxon>
        <taxon>Embryophyta</taxon>
        <taxon>Tracheophyta</taxon>
        <taxon>Spermatophyta</taxon>
        <taxon>Magnoliopsida</taxon>
        <taxon>eudicotyledons</taxon>
        <taxon>Gunneridae</taxon>
        <taxon>Pentapetalae</taxon>
        <taxon>rosids</taxon>
        <taxon>fabids</taxon>
        <taxon>Fabales</taxon>
        <taxon>Fabaceae</taxon>
        <taxon>Papilionoideae</taxon>
        <taxon>50 kb inversion clade</taxon>
        <taxon>NPAAA clade</taxon>
        <taxon>indigoferoid/millettioid clade</taxon>
        <taxon>Phaseoleae</taxon>
        <taxon>Flemingia</taxon>
    </lineage>
</organism>
<feature type="region of interest" description="Disordered" evidence="1">
    <location>
        <begin position="49"/>
        <end position="109"/>
    </location>
</feature>
<protein>
    <submittedName>
        <fullName evidence="2">Uncharacterized protein</fullName>
    </submittedName>
</protein>
<proteinExistence type="predicted"/>
<evidence type="ECO:0000313" key="3">
    <source>
        <dbReference type="Proteomes" id="UP001603857"/>
    </source>
</evidence>
<keyword evidence="3" id="KW-1185">Reference proteome</keyword>
<evidence type="ECO:0000313" key="2">
    <source>
        <dbReference type="EMBL" id="KAL2338186.1"/>
    </source>
</evidence>
<reference evidence="2 3" key="1">
    <citation type="submission" date="2024-08" db="EMBL/GenBank/DDBJ databases">
        <title>Insights into the chromosomal genome structure of Flemingia macrophylla.</title>
        <authorList>
            <person name="Ding Y."/>
            <person name="Zhao Y."/>
            <person name="Bi W."/>
            <person name="Wu M."/>
            <person name="Zhao G."/>
            <person name="Gong Y."/>
            <person name="Li W."/>
            <person name="Zhang P."/>
        </authorList>
    </citation>
    <scope>NUCLEOTIDE SEQUENCE [LARGE SCALE GENOMIC DNA]</scope>
    <source>
        <strain evidence="2">DYQJB</strain>
        <tissue evidence="2">Leaf</tissue>
    </source>
</reference>
<dbReference type="PANTHER" id="PTHR35099:SF10">
    <property type="entry name" value="BZIP DOMAIN-CONTAINING PROTEIN"/>
    <property type="match status" value="1"/>
</dbReference>
<accession>A0ABD1MQV4</accession>
<dbReference type="Proteomes" id="UP001603857">
    <property type="component" value="Unassembled WGS sequence"/>
</dbReference>
<evidence type="ECO:0000256" key="1">
    <source>
        <dbReference type="SAM" id="MobiDB-lite"/>
    </source>
</evidence>
<comment type="caution">
    <text evidence="2">The sequence shown here is derived from an EMBL/GenBank/DDBJ whole genome shotgun (WGS) entry which is preliminary data.</text>
</comment>
<dbReference type="PANTHER" id="PTHR35099">
    <property type="entry name" value="OS02G0182700 PROTEIN"/>
    <property type="match status" value="1"/>
</dbReference>
<sequence length="212" mass="23222">MSSLSNTDDHWVSMAMADDTLVAQELLRFRHHRPSFLYPWGSRQLRTHRISVPTGRPSRSSPTTPLTWTAATSLDGYEGSTRTTPPPPPSASPSKVTDQSETKTTRKRVTIHFSTDIRLMAQEISKTEQAVLDPPHPVESYYDPSNLARSAHKDKTPENESLVCAAIAATGANADAPASAASNQEEVRGQDPLFLLPDLNLPPEGCTTDFLE</sequence>
<name>A0ABD1MQV4_9FABA</name>
<gene>
    <name evidence="2" type="ORF">Fmac_012632</name>
</gene>
<feature type="compositionally biased region" description="Polar residues" evidence="1">
    <location>
        <begin position="57"/>
        <end position="72"/>
    </location>
</feature>